<dbReference type="RefSeq" id="WP_338222190.1">
    <property type="nucleotide sequence ID" value="NZ_BTPD01000001.1"/>
</dbReference>
<evidence type="ECO:0000313" key="4">
    <source>
        <dbReference type="Proteomes" id="UP001338309"/>
    </source>
</evidence>
<keyword evidence="4" id="KW-1185">Reference proteome</keyword>
<reference evidence="3 4" key="1">
    <citation type="submission" date="2023-08" db="EMBL/GenBank/DDBJ databases">
        <title>Draft genome sequence of Algoriphagus confluentis.</title>
        <authorList>
            <person name="Takatani N."/>
            <person name="Hosokawa M."/>
            <person name="Sawabe T."/>
        </authorList>
    </citation>
    <scope>NUCLEOTIDE SEQUENCE [LARGE SCALE GENOMIC DNA]</scope>
    <source>
        <strain evidence="3 4">NBRC 111222</strain>
    </source>
</reference>
<evidence type="ECO:0000259" key="2">
    <source>
        <dbReference type="Pfam" id="PF03807"/>
    </source>
</evidence>
<dbReference type="EMBL" id="BTPD01000001">
    <property type="protein sequence ID" value="GMQ27385.1"/>
    <property type="molecule type" value="Genomic_DNA"/>
</dbReference>
<dbReference type="Pfam" id="PF03807">
    <property type="entry name" value="F420_oxidored"/>
    <property type="match status" value="1"/>
</dbReference>
<dbReference type="Gene3D" id="3.40.50.720">
    <property type="entry name" value="NAD(P)-binding Rossmann-like Domain"/>
    <property type="match status" value="1"/>
</dbReference>
<evidence type="ECO:0000313" key="3">
    <source>
        <dbReference type="EMBL" id="GMQ27385.1"/>
    </source>
</evidence>
<feature type="domain" description="Pyrroline-5-carboxylate reductase catalytic N-terminal" evidence="2">
    <location>
        <begin position="2"/>
        <end position="95"/>
    </location>
</feature>
<proteinExistence type="predicted"/>
<name>A0ABQ6PJF0_9BACT</name>
<dbReference type="PANTHER" id="PTHR14239:SF0">
    <property type="entry name" value="F420-DEPENDENT NADP REDUCTASE"/>
    <property type="match status" value="1"/>
</dbReference>
<dbReference type="InterPro" id="IPR051267">
    <property type="entry name" value="STEAP_metalloreductase"/>
</dbReference>
<protein>
    <recommendedName>
        <fullName evidence="2">Pyrroline-5-carboxylate reductase catalytic N-terminal domain-containing protein</fullName>
    </recommendedName>
</protein>
<dbReference type="InterPro" id="IPR036291">
    <property type="entry name" value="NAD(P)-bd_dom_sf"/>
</dbReference>
<evidence type="ECO:0000256" key="1">
    <source>
        <dbReference type="ARBA" id="ARBA00023002"/>
    </source>
</evidence>
<dbReference type="InterPro" id="IPR028939">
    <property type="entry name" value="P5C_Rdtase_cat_N"/>
</dbReference>
<comment type="caution">
    <text evidence="3">The sequence shown here is derived from an EMBL/GenBank/DDBJ whole genome shotgun (WGS) entry which is preliminary data.</text>
</comment>
<accession>A0ABQ6PJF0</accession>
<dbReference type="Proteomes" id="UP001338309">
    <property type="component" value="Unassembled WGS sequence"/>
</dbReference>
<keyword evidence="1" id="KW-0560">Oxidoreductase</keyword>
<sequence>MKIGFLGGTSLAQTLGKKCIEAGLNPVFGVRSDFDVNAPDWKVLNRLYNRICPYESAIIQSEIVLICAENEFLPEIFKAIRSVDTSEKLIVDCTNAHYDKKLAVSTTKHLKKAAPKAFLFKAFNNLGIDYPKSDHLGIIKETYYCGENIPDKIRIKRLIELIGFKAIDAGQIDNAPLLEAFYHLNKEISWNKKDQANLHFKLVSI</sequence>
<dbReference type="PANTHER" id="PTHR14239">
    <property type="entry name" value="DUDULIN-RELATED"/>
    <property type="match status" value="1"/>
</dbReference>
<gene>
    <name evidence="3" type="ORF">Aconfl_00270</name>
</gene>
<organism evidence="3 4">
    <name type="scientific">Algoriphagus confluentis</name>
    <dbReference type="NCBI Taxonomy" id="1697556"/>
    <lineage>
        <taxon>Bacteria</taxon>
        <taxon>Pseudomonadati</taxon>
        <taxon>Bacteroidota</taxon>
        <taxon>Cytophagia</taxon>
        <taxon>Cytophagales</taxon>
        <taxon>Cyclobacteriaceae</taxon>
        <taxon>Algoriphagus</taxon>
    </lineage>
</organism>
<dbReference type="SUPFAM" id="SSF51735">
    <property type="entry name" value="NAD(P)-binding Rossmann-fold domains"/>
    <property type="match status" value="1"/>
</dbReference>